<dbReference type="InterPro" id="IPR000873">
    <property type="entry name" value="AMP-dep_synth/lig_dom"/>
</dbReference>
<name>A0A8H3HCI6_9AGAM</name>
<evidence type="ECO:0000313" key="5">
    <source>
        <dbReference type="Proteomes" id="UP000663853"/>
    </source>
</evidence>
<proteinExistence type="inferred from homology"/>
<protein>
    <recommendedName>
        <fullName evidence="3">AMP-dependent synthetase/ligase domain-containing protein</fullName>
    </recommendedName>
</protein>
<comment type="caution">
    <text evidence="4">The sequence shown here is derived from an EMBL/GenBank/DDBJ whole genome shotgun (WGS) entry which is preliminary data.</text>
</comment>
<dbReference type="GO" id="GO:0031956">
    <property type="term" value="F:medium-chain fatty acid-CoA ligase activity"/>
    <property type="evidence" value="ECO:0007669"/>
    <property type="project" value="TreeGrafter"/>
</dbReference>
<dbReference type="Pfam" id="PF00501">
    <property type="entry name" value="AMP-binding"/>
    <property type="match status" value="1"/>
</dbReference>
<evidence type="ECO:0000259" key="3">
    <source>
        <dbReference type="Pfam" id="PF00501"/>
    </source>
</evidence>
<accession>A0A8H3HCI6</accession>
<dbReference type="Gene3D" id="3.40.50.12780">
    <property type="entry name" value="N-terminal domain of ligase-like"/>
    <property type="match status" value="1"/>
</dbReference>
<dbReference type="SUPFAM" id="SSF56801">
    <property type="entry name" value="Acetyl-CoA synthetase-like"/>
    <property type="match status" value="1"/>
</dbReference>
<dbReference type="Proteomes" id="UP000663853">
    <property type="component" value="Unassembled WGS sequence"/>
</dbReference>
<gene>
    <name evidence="4" type="ORF">RDB_LOCUS108220</name>
</gene>
<evidence type="ECO:0000256" key="2">
    <source>
        <dbReference type="ARBA" id="ARBA00022598"/>
    </source>
</evidence>
<dbReference type="GO" id="GO:0006631">
    <property type="term" value="P:fatty acid metabolic process"/>
    <property type="evidence" value="ECO:0007669"/>
    <property type="project" value="TreeGrafter"/>
</dbReference>
<comment type="similarity">
    <text evidence="1">Belongs to the ATP-dependent AMP-binding enzyme family.</text>
</comment>
<keyword evidence="2" id="KW-0436">Ligase</keyword>
<reference evidence="4" key="1">
    <citation type="submission" date="2021-01" db="EMBL/GenBank/DDBJ databases">
        <authorList>
            <person name="Kaushik A."/>
        </authorList>
    </citation>
    <scope>NUCLEOTIDE SEQUENCE</scope>
    <source>
        <strain evidence="4">AG6-10EEA</strain>
    </source>
</reference>
<dbReference type="PANTHER" id="PTHR43201:SF5">
    <property type="entry name" value="MEDIUM-CHAIN ACYL-COA LIGASE ACSF2, MITOCHONDRIAL"/>
    <property type="match status" value="1"/>
</dbReference>
<dbReference type="AlphaFoldDB" id="A0A8H3HCI6"/>
<evidence type="ECO:0000313" key="4">
    <source>
        <dbReference type="EMBL" id="CAE6497258.1"/>
    </source>
</evidence>
<organism evidence="4 5">
    <name type="scientific">Rhizoctonia solani</name>
    <dbReference type="NCBI Taxonomy" id="456999"/>
    <lineage>
        <taxon>Eukaryota</taxon>
        <taxon>Fungi</taxon>
        <taxon>Dikarya</taxon>
        <taxon>Basidiomycota</taxon>
        <taxon>Agaricomycotina</taxon>
        <taxon>Agaricomycetes</taxon>
        <taxon>Cantharellales</taxon>
        <taxon>Ceratobasidiaceae</taxon>
        <taxon>Rhizoctonia</taxon>
    </lineage>
</organism>
<dbReference type="InterPro" id="IPR042099">
    <property type="entry name" value="ANL_N_sf"/>
</dbReference>
<sequence length="621" mass="67883">MVSITLDQSTTSAVYAGPLNNDPLTENELAVLLAIPRGAKQIPNATMFRLPLGPEPTQGWIDITFSEARSIVACLAAEWNTRLSNGTEGLSIGPGMTICLLVQPVAHVMLHWLAFWALGCSIQVISLSMDDDTIALYLNKSGCRVVVHSGISDARVHGIRSDWNGTMIRLAEEEHAHQLALSHKQAQTNSILPWPEPKRPDPAIILHSSGSTGSAKLLQFSLYFCTLAIPNTQKLNAEKLNITPDLRPTLLFSPPYWQSFNTVLINHLVAGTPTAFAHVPDLAKFPSGQFIDWARGFDVGGVICAPRFIRDILASGSESDISFLQGLYNIVVGGSTLDESTAALAEQHTLKLMNAFGCTELGAILAANQPPYTHLHLFLGSSPIVLPISDTEPDGSRQVQFWYSRSTPRVAHLHAKGGVPLQFEPFPGEGPHKGELAIKLEDVFKEVRSSSHVSYVHLGRADDLIKLAGNGGWDMNASAYEIELTLAITSYLASQSNETGRCAVDAVQLFGNNRPCTALVIQLLPADRGESRGEIGQDIAERLSNLVELVNNKLKLEPHRRIHPRKRMLIVTSEGKVYGPGVRGLGEVIPRLRMTHKHTLQRWKNVEAFGSWLDGLDYSEP</sequence>
<dbReference type="PROSITE" id="PS00455">
    <property type="entry name" value="AMP_BINDING"/>
    <property type="match status" value="1"/>
</dbReference>
<dbReference type="InterPro" id="IPR020845">
    <property type="entry name" value="AMP-binding_CS"/>
</dbReference>
<dbReference type="EMBL" id="CAJMXA010003474">
    <property type="protein sequence ID" value="CAE6497258.1"/>
    <property type="molecule type" value="Genomic_DNA"/>
</dbReference>
<evidence type="ECO:0000256" key="1">
    <source>
        <dbReference type="ARBA" id="ARBA00006432"/>
    </source>
</evidence>
<dbReference type="PANTHER" id="PTHR43201">
    <property type="entry name" value="ACYL-COA SYNTHETASE"/>
    <property type="match status" value="1"/>
</dbReference>
<feature type="domain" description="AMP-dependent synthetase/ligase" evidence="3">
    <location>
        <begin position="81"/>
        <end position="368"/>
    </location>
</feature>